<dbReference type="RefSeq" id="WP_209644116.1">
    <property type="nucleotide sequence ID" value="NZ_JAGINW010000001.1"/>
</dbReference>
<keyword evidence="3" id="KW-1185">Reference proteome</keyword>
<keyword evidence="1" id="KW-0472">Membrane</keyword>
<feature type="transmembrane region" description="Helical" evidence="1">
    <location>
        <begin position="52"/>
        <end position="70"/>
    </location>
</feature>
<keyword evidence="1" id="KW-0812">Transmembrane</keyword>
<dbReference type="Proteomes" id="UP001519332">
    <property type="component" value="Unassembled WGS sequence"/>
</dbReference>
<sequence length="86" mass="9918">MRPRAGALMAETRSKRLSIIRMITFVWLAVSGLQFVIWLMMVLIGWQLLFPFWVYTVVSGGVVLGALWIVESRRQSPHPSRTERSE</sequence>
<proteinExistence type="predicted"/>
<name>A0ABS4TT16_9PSEU</name>
<evidence type="ECO:0000313" key="3">
    <source>
        <dbReference type="Proteomes" id="UP001519332"/>
    </source>
</evidence>
<evidence type="ECO:0008006" key="4">
    <source>
        <dbReference type="Google" id="ProtNLM"/>
    </source>
</evidence>
<keyword evidence="1" id="KW-1133">Transmembrane helix</keyword>
<feature type="transmembrane region" description="Helical" evidence="1">
    <location>
        <begin position="20"/>
        <end position="46"/>
    </location>
</feature>
<gene>
    <name evidence="2" type="ORF">JOF56_007514</name>
</gene>
<organism evidence="2 3">
    <name type="scientific">Kibdelosporangium banguiense</name>
    <dbReference type="NCBI Taxonomy" id="1365924"/>
    <lineage>
        <taxon>Bacteria</taxon>
        <taxon>Bacillati</taxon>
        <taxon>Actinomycetota</taxon>
        <taxon>Actinomycetes</taxon>
        <taxon>Pseudonocardiales</taxon>
        <taxon>Pseudonocardiaceae</taxon>
        <taxon>Kibdelosporangium</taxon>
    </lineage>
</organism>
<reference evidence="2 3" key="1">
    <citation type="submission" date="2021-03" db="EMBL/GenBank/DDBJ databases">
        <title>Sequencing the genomes of 1000 actinobacteria strains.</title>
        <authorList>
            <person name="Klenk H.-P."/>
        </authorList>
    </citation>
    <scope>NUCLEOTIDE SEQUENCE [LARGE SCALE GENOMIC DNA]</scope>
    <source>
        <strain evidence="2 3">DSM 46670</strain>
    </source>
</reference>
<comment type="caution">
    <text evidence="2">The sequence shown here is derived from an EMBL/GenBank/DDBJ whole genome shotgun (WGS) entry which is preliminary data.</text>
</comment>
<accession>A0ABS4TT16</accession>
<evidence type="ECO:0000313" key="2">
    <source>
        <dbReference type="EMBL" id="MBP2327129.1"/>
    </source>
</evidence>
<protein>
    <recommendedName>
        <fullName evidence="4">DUF2530 domain-containing protein</fullName>
    </recommendedName>
</protein>
<evidence type="ECO:0000256" key="1">
    <source>
        <dbReference type="SAM" id="Phobius"/>
    </source>
</evidence>
<dbReference type="EMBL" id="JAGINW010000001">
    <property type="protein sequence ID" value="MBP2327129.1"/>
    <property type="molecule type" value="Genomic_DNA"/>
</dbReference>